<feature type="non-terminal residue" evidence="2">
    <location>
        <position position="1"/>
    </location>
</feature>
<evidence type="ECO:0000313" key="3">
    <source>
        <dbReference type="Proteomes" id="UP000681967"/>
    </source>
</evidence>
<evidence type="ECO:0000313" key="2">
    <source>
        <dbReference type="EMBL" id="CAF4474194.1"/>
    </source>
</evidence>
<reference evidence="2" key="1">
    <citation type="submission" date="2021-02" db="EMBL/GenBank/DDBJ databases">
        <authorList>
            <person name="Nowell W R."/>
        </authorList>
    </citation>
    <scope>NUCLEOTIDE SEQUENCE</scope>
</reference>
<dbReference type="AlphaFoldDB" id="A0A8S2X3E4"/>
<protein>
    <submittedName>
        <fullName evidence="2">Uncharacterized protein</fullName>
    </submittedName>
</protein>
<feature type="compositionally biased region" description="Low complexity" evidence="1">
    <location>
        <begin position="103"/>
        <end position="115"/>
    </location>
</feature>
<feature type="region of interest" description="Disordered" evidence="1">
    <location>
        <begin position="103"/>
        <end position="133"/>
    </location>
</feature>
<accession>A0A8S2X3E4</accession>
<feature type="compositionally biased region" description="Polar residues" evidence="1">
    <location>
        <begin position="116"/>
        <end position="125"/>
    </location>
</feature>
<name>A0A8S2X3E4_9BILA</name>
<organism evidence="2 3">
    <name type="scientific">Rotaria magnacalcarata</name>
    <dbReference type="NCBI Taxonomy" id="392030"/>
    <lineage>
        <taxon>Eukaryota</taxon>
        <taxon>Metazoa</taxon>
        <taxon>Spiralia</taxon>
        <taxon>Gnathifera</taxon>
        <taxon>Rotifera</taxon>
        <taxon>Eurotatoria</taxon>
        <taxon>Bdelloidea</taxon>
        <taxon>Philodinida</taxon>
        <taxon>Philodinidae</taxon>
        <taxon>Rotaria</taxon>
    </lineage>
</organism>
<evidence type="ECO:0000256" key="1">
    <source>
        <dbReference type="SAM" id="MobiDB-lite"/>
    </source>
</evidence>
<proteinExistence type="predicted"/>
<dbReference type="Proteomes" id="UP000681967">
    <property type="component" value="Unassembled WGS sequence"/>
</dbReference>
<dbReference type="EMBL" id="CAJOBH010071523">
    <property type="protein sequence ID" value="CAF4474194.1"/>
    <property type="molecule type" value="Genomic_DNA"/>
</dbReference>
<gene>
    <name evidence="2" type="ORF">BYL167_LOCUS34814</name>
</gene>
<comment type="caution">
    <text evidence="2">The sequence shown here is derived from an EMBL/GenBank/DDBJ whole genome shotgun (WGS) entry which is preliminary data.</text>
</comment>
<sequence length="199" mass="22969">MRSKKVRQRQRRKSNKHLFRNANISCALFEFNSNSRNTYQETNRIFEVETSKCTNETITSSSSSTVTTLDQMNRSSSSIEQTNFFDAETDINHGNISSDLDQLYSSSSSSSSLQQTPDRLNSQNSNKRKNVENMTTNCTIEELVRENLNLKRQIVMYKRINILSKTLSRVLEVDIKTLSLGVVLWTSINRISKFMKYLI</sequence>